<dbReference type="PANTHER" id="PTHR13182">
    <property type="entry name" value="ZINC FINGER PROTEIN 622"/>
    <property type="match status" value="1"/>
</dbReference>
<dbReference type="OrthoDB" id="19329at2759"/>
<dbReference type="EMBL" id="QCYY01004337">
    <property type="protein sequence ID" value="ROT61130.1"/>
    <property type="molecule type" value="Genomic_DNA"/>
</dbReference>
<comment type="caution">
    <text evidence="2">The sequence shown here is derived from an EMBL/GenBank/DDBJ whole genome shotgun (WGS) entry which is preliminary data.</text>
</comment>
<keyword evidence="3" id="KW-1185">Reference proteome</keyword>
<gene>
    <name evidence="2" type="ORF">C7M84_021129</name>
</gene>
<name>A0A3R7P4N7_PENVA</name>
<dbReference type="InterPro" id="IPR041661">
    <property type="entry name" value="ZN622/Rei1/Reh1_Znf-C2H2"/>
</dbReference>
<reference evidence="2 3" key="2">
    <citation type="submission" date="2019-01" db="EMBL/GenBank/DDBJ databases">
        <title>The decoding of complex shrimp genome reveals the adaptation for benthos swimmer, frequently molting mechanism and breeding impact on genome.</title>
        <authorList>
            <person name="Sun Y."/>
            <person name="Gao Y."/>
            <person name="Yu Y."/>
        </authorList>
    </citation>
    <scope>NUCLEOTIDE SEQUENCE [LARGE SCALE GENOMIC DNA]</scope>
    <source>
        <tissue evidence="2">Muscle</tissue>
    </source>
</reference>
<evidence type="ECO:0000313" key="3">
    <source>
        <dbReference type="Proteomes" id="UP000283509"/>
    </source>
</evidence>
<dbReference type="AlphaFoldDB" id="A0A3R7P4N7"/>
<dbReference type="Pfam" id="PF12756">
    <property type="entry name" value="zf-C2H2_2"/>
    <property type="match status" value="1"/>
</dbReference>
<proteinExistence type="predicted"/>
<sequence>IGCGFECLVCKWKARRLPSLTAIRQHIEDQKHSYIELKGDTILEYGDFYDYSTSYPDAESASPDDDVEANIITGDESELVLPSGAVIGHRSLRRYYKQNLNPYRKEVEKKKHGSTFRSLLAHYRSLGWTGTSGNDAVKKFWDQKYLQKVRSRYDLKLGVRGNNLQHHFRQQNPV</sequence>
<dbReference type="GO" id="GO:0042273">
    <property type="term" value="P:ribosomal large subunit biogenesis"/>
    <property type="evidence" value="ECO:0007669"/>
    <property type="project" value="TreeGrafter"/>
</dbReference>
<feature type="non-terminal residue" evidence="2">
    <location>
        <position position="1"/>
    </location>
</feature>
<dbReference type="InterPro" id="IPR040025">
    <property type="entry name" value="Znf622/Rei1/Reh1"/>
</dbReference>
<accession>A0A3R7P4N7</accession>
<protein>
    <recommendedName>
        <fullName evidence="1">ZN622/Rei1/Reh1 zinc finger C2H2-type domain-containing protein</fullName>
    </recommendedName>
</protein>
<organism evidence="2 3">
    <name type="scientific">Penaeus vannamei</name>
    <name type="common">Whiteleg shrimp</name>
    <name type="synonym">Litopenaeus vannamei</name>
    <dbReference type="NCBI Taxonomy" id="6689"/>
    <lineage>
        <taxon>Eukaryota</taxon>
        <taxon>Metazoa</taxon>
        <taxon>Ecdysozoa</taxon>
        <taxon>Arthropoda</taxon>
        <taxon>Crustacea</taxon>
        <taxon>Multicrustacea</taxon>
        <taxon>Malacostraca</taxon>
        <taxon>Eumalacostraca</taxon>
        <taxon>Eucarida</taxon>
        <taxon>Decapoda</taxon>
        <taxon>Dendrobranchiata</taxon>
        <taxon>Penaeoidea</taxon>
        <taxon>Penaeidae</taxon>
        <taxon>Penaeus</taxon>
    </lineage>
</organism>
<evidence type="ECO:0000313" key="2">
    <source>
        <dbReference type="EMBL" id="ROT61130.1"/>
    </source>
</evidence>
<dbReference type="PANTHER" id="PTHR13182:SF8">
    <property type="entry name" value="CYTOPLASMIC 60S SUBUNIT BIOGENESIS FACTOR ZNF622"/>
    <property type="match status" value="1"/>
</dbReference>
<evidence type="ECO:0000259" key="1">
    <source>
        <dbReference type="Pfam" id="PF12756"/>
    </source>
</evidence>
<dbReference type="STRING" id="6689.A0A3R7P4N7"/>
<feature type="domain" description="ZN622/Rei1/Reh1 zinc finger C2H2-type" evidence="1">
    <location>
        <begin position="4"/>
        <end position="55"/>
    </location>
</feature>
<dbReference type="GO" id="GO:0030687">
    <property type="term" value="C:preribosome, large subunit precursor"/>
    <property type="evidence" value="ECO:0007669"/>
    <property type="project" value="TreeGrafter"/>
</dbReference>
<reference evidence="2 3" key="1">
    <citation type="submission" date="2018-04" db="EMBL/GenBank/DDBJ databases">
        <authorList>
            <person name="Zhang X."/>
            <person name="Yuan J."/>
            <person name="Li F."/>
            <person name="Xiang J."/>
        </authorList>
    </citation>
    <scope>NUCLEOTIDE SEQUENCE [LARGE SCALE GENOMIC DNA]</scope>
    <source>
        <tissue evidence="2">Muscle</tissue>
    </source>
</reference>
<dbReference type="Proteomes" id="UP000283509">
    <property type="component" value="Unassembled WGS sequence"/>
</dbReference>